<dbReference type="RefSeq" id="WP_070251660.1">
    <property type="nucleotide sequence ID" value="NZ_LROM01000143.1"/>
</dbReference>
<dbReference type="InterPro" id="IPR014030">
    <property type="entry name" value="Ketoacyl_synth_N"/>
</dbReference>
<dbReference type="PANTHER" id="PTHR11712">
    <property type="entry name" value="POLYKETIDE SYNTHASE-RELATED"/>
    <property type="match status" value="1"/>
</dbReference>
<dbReference type="Pfam" id="PF02801">
    <property type="entry name" value="Ketoacyl-synt_C"/>
    <property type="match status" value="1"/>
</dbReference>
<proteinExistence type="inferred from homology"/>
<organism evidence="5 6">
    <name type="scientific">Duganella phyllosphaerae</name>
    <dbReference type="NCBI Taxonomy" id="762836"/>
    <lineage>
        <taxon>Bacteria</taxon>
        <taxon>Pseudomonadati</taxon>
        <taxon>Pseudomonadota</taxon>
        <taxon>Betaproteobacteria</taxon>
        <taxon>Burkholderiales</taxon>
        <taxon>Oxalobacteraceae</taxon>
        <taxon>Telluria group</taxon>
        <taxon>Duganella</taxon>
    </lineage>
</organism>
<comment type="caution">
    <text evidence="5">The sequence shown here is derived from an EMBL/GenBank/DDBJ whole genome shotgun (WGS) entry which is preliminary data.</text>
</comment>
<dbReference type="OrthoDB" id="9808669at2"/>
<dbReference type="EMBL" id="LROM01000143">
    <property type="protein sequence ID" value="OEZ92931.1"/>
    <property type="molecule type" value="Genomic_DNA"/>
</dbReference>
<dbReference type="InterPro" id="IPR014031">
    <property type="entry name" value="Ketoacyl_synth_C"/>
</dbReference>
<evidence type="ECO:0000259" key="4">
    <source>
        <dbReference type="PROSITE" id="PS52004"/>
    </source>
</evidence>
<dbReference type="PATRIC" id="fig|762836.4.peg.4912"/>
<dbReference type="PANTHER" id="PTHR11712:SF320">
    <property type="entry name" value="BETA-KETOACYL SYNTHASE"/>
    <property type="match status" value="1"/>
</dbReference>
<dbReference type="GO" id="GO:0006633">
    <property type="term" value="P:fatty acid biosynthetic process"/>
    <property type="evidence" value="ECO:0007669"/>
    <property type="project" value="TreeGrafter"/>
</dbReference>
<dbReference type="AlphaFoldDB" id="A0A1E7W988"/>
<reference evidence="6" key="1">
    <citation type="journal article" date="2016" name="Front. Microbiol.">
        <title>Molecular Keys to the Janthinobacterium and Duganella spp. Interaction with the Plant Pathogen Fusarium graminearum.</title>
        <authorList>
            <person name="Haack F.S."/>
            <person name="Poehlein A."/>
            <person name="Kroger C."/>
            <person name="Voigt C.A."/>
            <person name="Piepenbring M."/>
            <person name="Bode H.B."/>
            <person name="Daniel R."/>
            <person name="Schafer W."/>
            <person name="Streit W.R."/>
        </authorList>
    </citation>
    <scope>NUCLEOTIDE SEQUENCE [LARGE SCALE GENOMIC DNA]</scope>
    <source>
        <strain evidence="6">T54</strain>
    </source>
</reference>
<dbReference type="InterPro" id="IPR000794">
    <property type="entry name" value="Beta-ketoacyl_synthase"/>
</dbReference>
<dbReference type="GO" id="GO:0005829">
    <property type="term" value="C:cytosol"/>
    <property type="evidence" value="ECO:0007669"/>
    <property type="project" value="TreeGrafter"/>
</dbReference>
<name>A0A1E7W988_9BURK</name>
<evidence type="ECO:0000256" key="3">
    <source>
        <dbReference type="RuleBase" id="RU003694"/>
    </source>
</evidence>
<keyword evidence="5" id="KW-0012">Acyltransferase</keyword>
<dbReference type="PROSITE" id="PS52004">
    <property type="entry name" value="KS3_2"/>
    <property type="match status" value="1"/>
</dbReference>
<dbReference type="Pfam" id="PF00109">
    <property type="entry name" value="ketoacyl-synt"/>
    <property type="match status" value="1"/>
</dbReference>
<dbReference type="SUPFAM" id="SSF53901">
    <property type="entry name" value="Thiolase-like"/>
    <property type="match status" value="2"/>
</dbReference>
<dbReference type="InterPro" id="IPR020841">
    <property type="entry name" value="PKS_Beta-ketoAc_synthase_dom"/>
</dbReference>
<keyword evidence="2 3" id="KW-0808">Transferase</keyword>
<dbReference type="NCBIfam" id="NF006618">
    <property type="entry name" value="PRK09185.1"/>
    <property type="match status" value="1"/>
</dbReference>
<evidence type="ECO:0000313" key="5">
    <source>
        <dbReference type="EMBL" id="OEZ92931.1"/>
    </source>
</evidence>
<dbReference type="InterPro" id="IPR016039">
    <property type="entry name" value="Thiolase-like"/>
</dbReference>
<evidence type="ECO:0000256" key="2">
    <source>
        <dbReference type="ARBA" id="ARBA00022679"/>
    </source>
</evidence>
<dbReference type="Proteomes" id="UP000175989">
    <property type="component" value="Unassembled WGS sequence"/>
</dbReference>
<gene>
    <name evidence="5" type="primary">fabF_2</name>
    <name evidence="5" type="ORF">DUPY_47730</name>
</gene>
<dbReference type="GO" id="GO:0004315">
    <property type="term" value="F:3-oxoacyl-[acyl-carrier-protein] synthase activity"/>
    <property type="evidence" value="ECO:0007669"/>
    <property type="project" value="UniProtKB-EC"/>
</dbReference>
<dbReference type="SMART" id="SM00825">
    <property type="entry name" value="PKS_KS"/>
    <property type="match status" value="1"/>
</dbReference>
<evidence type="ECO:0000256" key="1">
    <source>
        <dbReference type="ARBA" id="ARBA00008467"/>
    </source>
</evidence>
<dbReference type="Gene3D" id="3.40.47.10">
    <property type="match status" value="2"/>
</dbReference>
<dbReference type="CDD" id="cd00834">
    <property type="entry name" value="KAS_I_II"/>
    <property type="match status" value="1"/>
</dbReference>
<protein>
    <submittedName>
        <fullName evidence="5">3-oxoacyl-[acyl-carrier-protein] synthase 2</fullName>
        <ecNumber evidence="5">2.3.1.179</ecNumber>
    </submittedName>
</protein>
<comment type="similarity">
    <text evidence="1 3">Belongs to the thiolase-like superfamily. Beta-ketoacyl-ACP synthases family.</text>
</comment>
<evidence type="ECO:0000313" key="6">
    <source>
        <dbReference type="Proteomes" id="UP000175989"/>
    </source>
</evidence>
<keyword evidence="6" id="KW-1185">Reference proteome</keyword>
<feature type="domain" description="Ketosynthase family 3 (KS3)" evidence="4">
    <location>
        <begin position="1"/>
        <end position="403"/>
    </location>
</feature>
<sequence length="405" mass="41294">MSTYYLNACGIVCALGASHAEVKARLYAGQPGVAPTRAWTPDRELPLGCVLAELPQLAHLPPAQRSRNNALVLAALAQIRPAVDAAIARHGADRVGVVIGTSTSGIGETEHAIRTYATQGVLPDDFQYDRQEMGSPGVMLARELGVAGPAYVHSSACSSSAKAMASAARLIKMGLCDAVVTGGADSLCTFTVAGFASLESVSAALCNPMSANRNGINIGEGAALFLMTADADADAGDGADTGAAVALMGWGESSDGHHMSAPDPTGAGAALAMTQALQRAGVAAGEVDYINMHGTATPQNDAMESRVIAALFGEQVPVSSTKPFTGHTLGAAAAIEAALCWLAMQDDNRQGRLPPHLWDGVFDPALPRLNLAAPGAALGRPLRRVLSSSFAFGGSNAALVLGCVP</sequence>
<dbReference type="EC" id="2.3.1.179" evidence="5"/>
<accession>A0A1E7W988</accession>